<name>A0A9P4W5Z4_CURKU</name>
<gene>
    <name evidence="2" type="ORF">E8E13_001928</name>
</gene>
<dbReference type="AlphaFoldDB" id="A0A9P4W5Z4"/>
<feature type="region of interest" description="Disordered" evidence="1">
    <location>
        <begin position="1"/>
        <end position="39"/>
    </location>
</feature>
<protein>
    <submittedName>
        <fullName evidence="2">Uncharacterized protein</fullName>
    </submittedName>
</protein>
<evidence type="ECO:0000313" key="2">
    <source>
        <dbReference type="EMBL" id="KAF2994594.1"/>
    </source>
</evidence>
<comment type="caution">
    <text evidence="2">The sequence shown here is derived from an EMBL/GenBank/DDBJ whole genome shotgun (WGS) entry which is preliminary data.</text>
</comment>
<accession>A0A9P4W5Z4</accession>
<feature type="region of interest" description="Disordered" evidence="1">
    <location>
        <begin position="55"/>
        <end position="76"/>
    </location>
</feature>
<proteinExistence type="predicted"/>
<keyword evidence="3" id="KW-1185">Reference proteome</keyword>
<reference evidence="2" key="1">
    <citation type="submission" date="2019-04" db="EMBL/GenBank/DDBJ databases">
        <title>Sequencing of skin fungus with MAO and IRED activity.</title>
        <authorList>
            <person name="Marsaioli A.J."/>
            <person name="Bonatto J.M.C."/>
            <person name="Reis Junior O."/>
        </authorList>
    </citation>
    <scope>NUCLEOTIDE SEQUENCE</scope>
    <source>
        <strain evidence="2">30M1</strain>
    </source>
</reference>
<organism evidence="2 3">
    <name type="scientific">Curvularia kusanoi</name>
    <name type="common">Cochliobolus kusanoi</name>
    <dbReference type="NCBI Taxonomy" id="90978"/>
    <lineage>
        <taxon>Eukaryota</taxon>
        <taxon>Fungi</taxon>
        <taxon>Dikarya</taxon>
        <taxon>Ascomycota</taxon>
        <taxon>Pezizomycotina</taxon>
        <taxon>Dothideomycetes</taxon>
        <taxon>Pleosporomycetidae</taxon>
        <taxon>Pleosporales</taxon>
        <taxon>Pleosporineae</taxon>
        <taxon>Pleosporaceae</taxon>
        <taxon>Curvularia</taxon>
    </lineage>
</organism>
<evidence type="ECO:0000313" key="3">
    <source>
        <dbReference type="Proteomes" id="UP000801428"/>
    </source>
</evidence>
<sequence>MDPSSTICPSPTDPPSPVQVAQHSLSNTAPPSQQQNQGTSAPAFNFAYSYPQHLPQSQHLQQSQHQPQLQNWWAQHPQPPHIQPQFQYVQQTQPQNPSHSIVTSWAISTEEWLKKVWRRCVALLVMVGSILAIYYQVRADRRDERNLDYAERTLRLAVWTARKDYCEYRHSQNKDFDTAACVVKPPPFDYKTYKEWMSMNGSMAPNAHWALYGEPTVWEIKPWMHDPWALFNIALALRVCFEAMRSLFQSSKPRVSKKSAQRPPSSDEIIGPVQSVQSKTVAYTRRNKNHPLKVVVHEPNNLVSDPNVDTSGKSSGYYL</sequence>
<dbReference type="EMBL" id="SWKU01000039">
    <property type="protein sequence ID" value="KAF2994594.1"/>
    <property type="molecule type" value="Genomic_DNA"/>
</dbReference>
<feature type="compositionally biased region" description="Polar residues" evidence="1">
    <location>
        <begin position="19"/>
        <end position="39"/>
    </location>
</feature>
<feature type="region of interest" description="Disordered" evidence="1">
    <location>
        <begin position="299"/>
        <end position="319"/>
    </location>
</feature>
<dbReference type="Proteomes" id="UP000801428">
    <property type="component" value="Unassembled WGS sequence"/>
</dbReference>
<feature type="compositionally biased region" description="Low complexity" evidence="1">
    <location>
        <begin position="55"/>
        <end position="70"/>
    </location>
</feature>
<feature type="compositionally biased region" description="Polar residues" evidence="1">
    <location>
        <begin position="301"/>
        <end position="319"/>
    </location>
</feature>
<evidence type="ECO:0000256" key="1">
    <source>
        <dbReference type="SAM" id="MobiDB-lite"/>
    </source>
</evidence>